<evidence type="ECO:0000256" key="1">
    <source>
        <dbReference type="SAM" id="SignalP"/>
    </source>
</evidence>
<feature type="signal peptide" evidence="1">
    <location>
        <begin position="1"/>
        <end position="28"/>
    </location>
</feature>
<sequence length="264" mass="28448">MAYSFMADKSTVCFVCLVLCFFSLVGHAAERGNTITIVNNTSKNQLIYLQLEQNNRHPLSQKTKTYYNSTIGCLFPDNPYSGQGNEHTCHFSLSKNSSVAVAIGANETHLNPGKLMLSISAGENHYPQGPCNTTLAEFTLDDNGRDTYDVSLVNGQNFNMSIQSDMGNPVVVLNSSKLATIKSTLGVYPPGCSRCIDGLGVAPAWGGDPQKNTQNCPGYGRAPGPMPANSCKSGKEMDPKPNACQITYQHTGANYTVIFSDKTP</sequence>
<evidence type="ECO:0000313" key="2">
    <source>
        <dbReference type="EMBL" id="KTC83798.1"/>
    </source>
</evidence>
<dbReference type="SUPFAM" id="SSF49870">
    <property type="entry name" value="Osmotin, thaumatin-like protein"/>
    <property type="match status" value="1"/>
</dbReference>
<dbReference type="PATRIC" id="fig|29422.6.peg.1720"/>
<feature type="chain" id="PRO_5006912087" evidence="1">
    <location>
        <begin position="29"/>
        <end position="264"/>
    </location>
</feature>
<gene>
    <name evidence="2" type="ORF">Lbru_1621</name>
</gene>
<keyword evidence="1" id="KW-0732">Signal</keyword>
<dbReference type="InterPro" id="IPR037176">
    <property type="entry name" value="Osmotin/thaumatin-like_sf"/>
</dbReference>
<dbReference type="Gene3D" id="2.60.110.10">
    <property type="entry name" value="Thaumatin"/>
    <property type="match status" value="1"/>
</dbReference>
<protein>
    <submittedName>
        <fullName evidence="2">Thaumatin family protein</fullName>
    </submittedName>
</protein>
<dbReference type="OrthoDB" id="7058749at2"/>
<dbReference type="EMBL" id="LNXV01000013">
    <property type="protein sequence ID" value="KTC83798.1"/>
    <property type="molecule type" value="Genomic_DNA"/>
</dbReference>
<dbReference type="Pfam" id="PF00314">
    <property type="entry name" value="Thaumatin"/>
    <property type="match status" value="1"/>
</dbReference>
<accession>A0A0W0SKA5</accession>
<dbReference type="InterPro" id="IPR001938">
    <property type="entry name" value="Thaumatin"/>
</dbReference>
<organism evidence="2 3">
    <name type="scientific">Legionella brunensis</name>
    <dbReference type="NCBI Taxonomy" id="29422"/>
    <lineage>
        <taxon>Bacteria</taxon>
        <taxon>Pseudomonadati</taxon>
        <taxon>Pseudomonadota</taxon>
        <taxon>Gammaproteobacteria</taxon>
        <taxon>Legionellales</taxon>
        <taxon>Legionellaceae</taxon>
        <taxon>Legionella</taxon>
    </lineage>
</organism>
<dbReference type="AlphaFoldDB" id="A0A0W0SKA5"/>
<reference evidence="2 3" key="1">
    <citation type="submission" date="2015-11" db="EMBL/GenBank/DDBJ databases">
        <title>Genomic analysis of 38 Legionella species identifies large and diverse effector repertoires.</title>
        <authorList>
            <person name="Burstein D."/>
            <person name="Amaro F."/>
            <person name="Zusman T."/>
            <person name="Lifshitz Z."/>
            <person name="Cohen O."/>
            <person name="Gilbert J.A."/>
            <person name="Pupko T."/>
            <person name="Shuman H.A."/>
            <person name="Segal G."/>
        </authorList>
    </citation>
    <scope>NUCLEOTIDE SEQUENCE [LARGE SCALE GENOMIC DNA]</scope>
    <source>
        <strain evidence="2 3">ATCC 43878</strain>
    </source>
</reference>
<proteinExistence type="predicted"/>
<dbReference type="Proteomes" id="UP000054742">
    <property type="component" value="Unassembled WGS sequence"/>
</dbReference>
<keyword evidence="3" id="KW-1185">Reference proteome</keyword>
<comment type="caution">
    <text evidence="2">The sequence shown here is derived from an EMBL/GenBank/DDBJ whole genome shotgun (WGS) entry which is preliminary data.</text>
</comment>
<dbReference type="RefSeq" id="WP_058441693.1">
    <property type="nucleotide sequence ID" value="NZ_CAAAHU010000019.1"/>
</dbReference>
<evidence type="ECO:0000313" key="3">
    <source>
        <dbReference type="Proteomes" id="UP000054742"/>
    </source>
</evidence>
<name>A0A0W0SKA5_9GAMM</name>